<sequence length="281" mass="29508">MAAGRLISNLTNVAGLVTGNAKASLTAESGGFPVTFGLNPESVSVDKRNTTEGRRGVVTHSFQEALKGTGNIRWSLSNAHLFGAASTKSAVDQLIEWATPASISAVDAYHLGSVSAASAIKSFAATAATAATSGAPGSATKGMDVTDSTPVFFRLPVLLFSWGLSGPAGANLPVTLEKVTARYKRFDDYGIPVWATVDLTLVEYVVDKPRTNPTSGGVPGHTRHVVTQGENVVQIANRAYGSPNAWRAVTEANRIDDPLRVRPGRRLAIPPAGNTQEVRTR</sequence>
<dbReference type="EMBL" id="JACHJQ010000003">
    <property type="protein sequence ID" value="MBB4907039.1"/>
    <property type="molecule type" value="Genomic_DNA"/>
</dbReference>
<evidence type="ECO:0000313" key="3">
    <source>
        <dbReference type="EMBL" id="MBB4907039.1"/>
    </source>
</evidence>
<feature type="region of interest" description="Disordered" evidence="1">
    <location>
        <begin position="262"/>
        <end position="281"/>
    </location>
</feature>
<protein>
    <submittedName>
        <fullName evidence="3">Nucleoid-associated protein YgaU</fullName>
    </submittedName>
</protein>
<dbReference type="AlphaFoldDB" id="A0A7W7Q5G0"/>
<dbReference type="InterPro" id="IPR036779">
    <property type="entry name" value="LysM_dom_sf"/>
</dbReference>
<keyword evidence="4" id="KW-1185">Reference proteome</keyword>
<dbReference type="Proteomes" id="UP000520767">
    <property type="component" value="Unassembled WGS sequence"/>
</dbReference>
<organism evidence="3 4">
    <name type="scientific">Actinophytocola algeriensis</name>
    <dbReference type="NCBI Taxonomy" id="1768010"/>
    <lineage>
        <taxon>Bacteria</taxon>
        <taxon>Bacillati</taxon>
        <taxon>Actinomycetota</taxon>
        <taxon>Actinomycetes</taxon>
        <taxon>Pseudonocardiales</taxon>
        <taxon>Pseudonocardiaceae</taxon>
    </lineage>
</organism>
<dbReference type="InterPro" id="IPR018392">
    <property type="entry name" value="LysM"/>
</dbReference>
<comment type="caution">
    <text evidence="3">The sequence shown here is derived from an EMBL/GenBank/DDBJ whole genome shotgun (WGS) entry which is preliminary data.</text>
</comment>
<feature type="domain" description="LysM" evidence="2">
    <location>
        <begin position="222"/>
        <end position="269"/>
    </location>
</feature>
<accession>A0A7W7Q5G0</accession>
<evidence type="ECO:0000256" key="1">
    <source>
        <dbReference type="SAM" id="MobiDB-lite"/>
    </source>
</evidence>
<name>A0A7W7Q5G0_9PSEU</name>
<evidence type="ECO:0000259" key="2">
    <source>
        <dbReference type="PROSITE" id="PS51782"/>
    </source>
</evidence>
<reference evidence="3 4" key="1">
    <citation type="submission" date="2020-08" db="EMBL/GenBank/DDBJ databases">
        <title>Genomic Encyclopedia of Type Strains, Phase III (KMG-III): the genomes of soil and plant-associated and newly described type strains.</title>
        <authorList>
            <person name="Whitman W."/>
        </authorList>
    </citation>
    <scope>NUCLEOTIDE SEQUENCE [LARGE SCALE GENOMIC DNA]</scope>
    <source>
        <strain evidence="3 4">CECT 8960</strain>
    </source>
</reference>
<dbReference type="PROSITE" id="PS51782">
    <property type="entry name" value="LYSM"/>
    <property type="match status" value="1"/>
</dbReference>
<dbReference type="CDD" id="cd00118">
    <property type="entry name" value="LysM"/>
    <property type="match status" value="1"/>
</dbReference>
<evidence type="ECO:0000313" key="4">
    <source>
        <dbReference type="Proteomes" id="UP000520767"/>
    </source>
</evidence>
<dbReference type="Gene3D" id="3.10.350.10">
    <property type="entry name" value="LysM domain"/>
    <property type="match status" value="1"/>
</dbReference>
<proteinExistence type="predicted"/>
<gene>
    <name evidence="3" type="ORF">FHR82_003259</name>
</gene>
<dbReference type="RefSeq" id="WP_184811168.1">
    <property type="nucleotide sequence ID" value="NZ_JACHJQ010000003.1"/>
</dbReference>